<feature type="region of interest" description="Disordered" evidence="1">
    <location>
        <begin position="147"/>
        <end position="182"/>
    </location>
</feature>
<evidence type="ECO:0000313" key="4">
    <source>
        <dbReference type="Proteomes" id="UP000772434"/>
    </source>
</evidence>
<keyword evidence="4" id="KW-1185">Reference proteome</keyword>
<evidence type="ECO:0000256" key="1">
    <source>
        <dbReference type="SAM" id="MobiDB-lite"/>
    </source>
</evidence>
<gene>
    <name evidence="3" type="ORF">BDP27DRAFT_1370467</name>
</gene>
<feature type="chain" id="PRO_5040204168" evidence="2">
    <location>
        <begin position="19"/>
        <end position="182"/>
    </location>
</feature>
<sequence length="182" mass="19712">MRLSFAYPIFLVAYVVNAVPLDVPSQIRGSTLAPRAQTPIPLQPQIQPRVTFTGPSPIQKFPVGLSSSAGSIVIQENIKVAVTNLTQTVEKFEKNVPEITNTVLQLGIKGKKVTFIVECKDPCPCNGYYYAKENGARDENKERGIQCRLPHDKPKPLYTNSGLNAALQGQPGISSDSDSDGG</sequence>
<name>A0A9P5PD28_9AGAR</name>
<dbReference type="EMBL" id="JADNRY010000240">
    <property type="protein sequence ID" value="KAF9060507.1"/>
    <property type="molecule type" value="Genomic_DNA"/>
</dbReference>
<comment type="caution">
    <text evidence="3">The sequence shown here is derived from an EMBL/GenBank/DDBJ whole genome shotgun (WGS) entry which is preliminary data.</text>
</comment>
<organism evidence="3 4">
    <name type="scientific">Rhodocollybia butyracea</name>
    <dbReference type="NCBI Taxonomy" id="206335"/>
    <lineage>
        <taxon>Eukaryota</taxon>
        <taxon>Fungi</taxon>
        <taxon>Dikarya</taxon>
        <taxon>Basidiomycota</taxon>
        <taxon>Agaricomycotina</taxon>
        <taxon>Agaricomycetes</taxon>
        <taxon>Agaricomycetidae</taxon>
        <taxon>Agaricales</taxon>
        <taxon>Marasmiineae</taxon>
        <taxon>Omphalotaceae</taxon>
        <taxon>Rhodocollybia</taxon>
    </lineage>
</organism>
<evidence type="ECO:0000256" key="2">
    <source>
        <dbReference type="SAM" id="SignalP"/>
    </source>
</evidence>
<dbReference type="AlphaFoldDB" id="A0A9P5PD28"/>
<reference evidence="3" key="1">
    <citation type="submission" date="2020-11" db="EMBL/GenBank/DDBJ databases">
        <authorList>
            <consortium name="DOE Joint Genome Institute"/>
            <person name="Ahrendt S."/>
            <person name="Riley R."/>
            <person name="Andreopoulos W."/>
            <person name="Labutti K."/>
            <person name="Pangilinan J."/>
            <person name="Ruiz-Duenas F.J."/>
            <person name="Barrasa J.M."/>
            <person name="Sanchez-Garcia M."/>
            <person name="Camarero S."/>
            <person name="Miyauchi S."/>
            <person name="Serrano A."/>
            <person name="Linde D."/>
            <person name="Babiker R."/>
            <person name="Drula E."/>
            <person name="Ayuso-Fernandez I."/>
            <person name="Pacheco R."/>
            <person name="Padilla G."/>
            <person name="Ferreira P."/>
            <person name="Barriuso J."/>
            <person name="Kellner H."/>
            <person name="Castanera R."/>
            <person name="Alfaro M."/>
            <person name="Ramirez L."/>
            <person name="Pisabarro A.G."/>
            <person name="Kuo A."/>
            <person name="Tritt A."/>
            <person name="Lipzen A."/>
            <person name="He G."/>
            <person name="Yan M."/>
            <person name="Ng V."/>
            <person name="Cullen D."/>
            <person name="Martin F."/>
            <person name="Rosso M.-N."/>
            <person name="Henrissat B."/>
            <person name="Hibbett D."/>
            <person name="Martinez A.T."/>
            <person name="Grigoriev I.V."/>
        </authorList>
    </citation>
    <scope>NUCLEOTIDE SEQUENCE</scope>
    <source>
        <strain evidence="3">AH 40177</strain>
    </source>
</reference>
<keyword evidence="2" id="KW-0732">Signal</keyword>
<protein>
    <submittedName>
        <fullName evidence="3">Uncharacterized protein</fullName>
    </submittedName>
</protein>
<accession>A0A9P5PD28</accession>
<dbReference type="Proteomes" id="UP000772434">
    <property type="component" value="Unassembled WGS sequence"/>
</dbReference>
<proteinExistence type="predicted"/>
<evidence type="ECO:0000313" key="3">
    <source>
        <dbReference type="EMBL" id="KAF9060507.1"/>
    </source>
</evidence>
<feature type="signal peptide" evidence="2">
    <location>
        <begin position="1"/>
        <end position="18"/>
    </location>
</feature>